<gene>
    <name evidence="1" type="ORF">F2S36_04875</name>
</gene>
<dbReference type="AlphaFoldDB" id="A0A9P4DPU9"/>
<dbReference type="InterPro" id="IPR021223">
    <property type="entry name" value="AbiGi"/>
</dbReference>
<dbReference type="Pfam" id="PF10899">
    <property type="entry name" value="AbiGi"/>
    <property type="match status" value="1"/>
</dbReference>
<organism evidence="1 2">
    <name type="scientific">Alistipes onderdonkii</name>
    <dbReference type="NCBI Taxonomy" id="328813"/>
    <lineage>
        <taxon>Bacteria</taxon>
        <taxon>Pseudomonadati</taxon>
        <taxon>Bacteroidota</taxon>
        <taxon>Bacteroidia</taxon>
        <taxon>Bacteroidales</taxon>
        <taxon>Rikenellaceae</taxon>
        <taxon>Alistipes</taxon>
    </lineage>
</organism>
<comment type="caution">
    <text evidence="1">The sequence shown here is derived from an EMBL/GenBank/DDBJ whole genome shotgun (WGS) entry which is preliminary data.</text>
</comment>
<protein>
    <submittedName>
        <fullName evidence="1">Uncharacterized protein</fullName>
    </submittedName>
</protein>
<sequence length="258" mass="30380">MGLSSNILWHQTTLDGLKGILNEQGFFYSYSLESILSRESKNNLNVAFPMVSLCDLPFSELNDYIKKYGGYLIGMKRTWGKSNGLAPVWYCDSESTILNAIIDRYNQIEVNIKNGKNFTISREIFLYTLSHIKNYEGQLIAHDFNKYRFYDEREFRSVPRYKELKKLHPTIQPYLSEKDYQDYKRKHKNTLIKTLKLSFEWEDIRYIVVKRKQDIKTISELLQNLAPDIHPQIFTTQQILEDVIGCNHNRQLSISDAK</sequence>
<name>A0A9P4DPU9_9BACT</name>
<accession>A0A9P4DPU9</accession>
<proteinExistence type="predicted"/>
<evidence type="ECO:0000313" key="1">
    <source>
        <dbReference type="EMBL" id="KAA2563131.1"/>
    </source>
</evidence>
<dbReference type="Proteomes" id="UP000323119">
    <property type="component" value="Unassembled WGS sequence"/>
</dbReference>
<dbReference type="EMBL" id="VVUY01000003">
    <property type="protein sequence ID" value="KAA2563131.1"/>
    <property type="molecule type" value="Genomic_DNA"/>
</dbReference>
<dbReference type="RefSeq" id="WP_082426630.1">
    <property type="nucleotide sequence ID" value="NZ_DAWDXQ010000009.1"/>
</dbReference>
<reference evidence="1 2" key="1">
    <citation type="journal article" date="2019" name="Nat. Med.">
        <title>A library of human gut bacterial isolates paired with longitudinal multiomics data enables mechanistic microbiome research.</title>
        <authorList>
            <person name="Poyet M."/>
            <person name="Groussin M."/>
            <person name="Gibbons S.M."/>
            <person name="Avila-Pacheco J."/>
            <person name="Jiang X."/>
            <person name="Kearney S.M."/>
            <person name="Perrotta A.R."/>
            <person name="Berdy B."/>
            <person name="Zhao S."/>
            <person name="Lieberman T.D."/>
            <person name="Swanson P.K."/>
            <person name="Smith M."/>
            <person name="Roesemann S."/>
            <person name="Alexander J.E."/>
            <person name="Rich S.A."/>
            <person name="Livny J."/>
            <person name="Vlamakis H."/>
            <person name="Clish C."/>
            <person name="Bullock K."/>
            <person name="Deik A."/>
            <person name="Scott J."/>
            <person name="Pierce K.A."/>
            <person name="Xavier R.J."/>
            <person name="Alm E.J."/>
        </authorList>
    </citation>
    <scope>NUCLEOTIDE SEQUENCE [LARGE SCALE GENOMIC DNA]</scope>
    <source>
        <strain evidence="1 2">BIOML-A204</strain>
    </source>
</reference>
<evidence type="ECO:0000313" key="2">
    <source>
        <dbReference type="Proteomes" id="UP000323119"/>
    </source>
</evidence>